<dbReference type="InterPro" id="IPR046768">
    <property type="entry name" value="ExoX-like_C"/>
</dbReference>
<sequence>MTHALYLGRFKACAVGCKYDSIPGALAPSADATLVREPANPDDQNAVAVHNKLGDRVGYLPRELAALLAPLMDTGTLFVTAAAAPKSDPRTEDFASGYCIPLDINVYGCSAAAQEAWCALQHELQNFTPDSKLIKWGGNWWLNFGKYSGMKVADVALVDFDYIKWLLGEADLPQDVLHEISDVVFS</sequence>
<reference evidence="4 5" key="1">
    <citation type="journal article" date="2013" name="BMC Genomics">
        <title>Reconstruction of the lipid metabolism for the microalga Monoraphidium neglectum from its genome sequence reveals characteristics suitable for biofuel production.</title>
        <authorList>
            <person name="Bogen C."/>
            <person name="Al-Dilaimi A."/>
            <person name="Albersmeier A."/>
            <person name="Wichmann J."/>
            <person name="Grundmann M."/>
            <person name="Rupp O."/>
            <person name="Lauersen K.J."/>
            <person name="Blifernez-Klassen O."/>
            <person name="Kalinowski J."/>
            <person name="Goesmann A."/>
            <person name="Mussgnug J.H."/>
            <person name="Kruse O."/>
        </authorList>
    </citation>
    <scope>NUCLEOTIDE SEQUENCE [LARGE SCALE GENOMIC DNA]</scope>
    <source>
        <strain evidence="4 5">SAG 48.87</strain>
    </source>
</reference>
<keyword evidence="5" id="KW-1185">Reference proteome</keyword>
<dbReference type="GO" id="GO:0008270">
    <property type="term" value="F:zinc ion binding"/>
    <property type="evidence" value="ECO:0007669"/>
    <property type="project" value="InterPro"/>
</dbReference>
<dbReference type="GO" id="GO:0003676">
    <property type="term" value="F:nucleic acid binding"/>
    <property type="evidence" value="ECO:0007669"/>
    <property type="project" value="InterPro"/>
</dbReference>
<dbReference type="Proteomes" id="UP000054498">
    <property type="component" value="Unassembled WGS sequence"/>
</dbReference>
<dbReference type="KEGG" id="mng:MNEG_4344"/>
<gene>
    <name evidence="4" type="ORF">MNEG_4344</name>
</gene>
<accession>A0A0D2MT48</accession>
<keyword evidence="1" id="KW-0479">Metal-binding</keyword>
<evidence type="ECO:0000259" key="3">
    <source>
        <dbReference type="SMART" id="SM00910"/>
    </source>
</evidence>
<dbReference type="EMBL" id="KK100818">
    <property type="protein sequence ID" value="KIZ03612.1"/>
    <property type="molecule type" value="Genomic_DNA"/>
</dbReference>
<dbReference type="Pfam" id="PF20600">
    <property type="entry name" value="ExoX-like_C"/>
    <property type="match status" value="1"/>
</dbReference>
<dbReference type="GO" id="GO:0016818">
    <property type="term" value="F:hydrolase activity, acting on acid anhydrides, in phosphorus-containing anhydrides"/>
    <property type="evidence" value="ECO:0007669"/>
    <property type="project" value="InterPro"/>
</dbReference>
<dbReference type="Gene3D" id="3.30.70.2330">
    <property type="match status" value="1"/>
</dbReference>
<evidence type="ECO:0000256" key="1">
    <source>
        <dbReference type="ARBA" id="ARBA00022723"/>
    </source>
</evidence>
<dbReference type="RefSeq" id="XP_013902631.1">
    <property type="nucleotide sequence ID" value="XM_014047177.1"/>
</dbReference>
<proteinExistence type="predicted"/>
<keyword evidence="2" id="KW-0378">Hydrolase</keyword>
<feature type="domain" description="HIRAN" evidence="3">
    <location>
        <begin position="7"/>
        <end position="106"/>
    </location>
</feature>
<organism evidence="4 5">
    <name type="scientific">Monoraphidium neglectum</name>
    <dbReference type="NCBI Taxonomy" id="145388"/>
    <lineage>
        <taxon>Eukaryota</taxon>
        <taxon>Viridiplantae</taxon>
        <taxon>Chlorophyta</taxon>
        <taxon>core chlorophytes</taxon>
        <taxon>Chlorophyceae</taxon>
        <taxon>CS clade</taxon>
        <taxon>Sphaeropleales</taxon>
        <taxon>Selenastraceae</taxon>
        <taxon>Monoraphidium</taxon>
    </lineage>
</organism>
<protein>
    <recommendedName>
        <fullName evidence="3">HIRAN domain-containing protein</fullName>
    </recommendedName>
</protein>
<dbReference type="InterPro" id="IPR014905">
    <property type="entry name" value="HIRAN"/>
</dbReference>
<name>A0A0D2MT48_9CHLO</name>
<evidence type="ECO:0000313" key="5">
    <source>
        <dbReference type="Proteomes" id="UP000054498"/>
    </source>
</evidence>
<dbReference type="SMART" id="SM00910">
    <property type="entry name" value="HIRAN"/>
    <property type="match status" value="1"/>
</dbReference>
<dbReference type="Pfam" id="PF08797">
    <property type="entry name" value="HIRAN"/>
    <property type="match status" value="1"/>
</dbReference>
<evidence type="ECO:0000256" key="2">
    <source>
        <dbReference type="ARBA" id="ARBA00022801"/>
    </source>
</evidence>
<dbReference type="AlphaFoldDB" id="A0A0D2MT48"/>
<dbReference type="OrthoDB" id="448448at2759"/>
<dbReference type="STRING" id="145388.A0A0D2MT48"/>
<evidence type="ECO:0000313" key="4">
    <source>
        <dbReference type="EMBL" id="KIZ03612.1"/>
    </source>
</evidence>
<dbReference type="GeneID" id="25737222"/>